<dbReference type="InterPro" id="IPR043917">
    <property type="entry name" value="DUF5753"/>
</dbReference>
<dbReference type="Pfam" id="PF19054">
    <property type="entry name" value="DUF5753"/>
    <property type="match status" value="1"/>
</dbReference>
<dbReference type="SMART" id="SM00530">
    <property type="entry name" value="HTH_XRE"/>
    <property type="match status" value="1"/>
</dbReference>
<dbReference type="PROSITE" id="PS50943">
    <property type="entry name" value="HTH_CROC1"/>
    <property type="match status" value="1"/>
</dbReference>
<comment type="caution">
    <text evidence="2">The sequence shown here is derived from an EMBL/GenBank/DDBJ whole genome shotgun (WGS) entry which is preliminary data.</text>
</comment>
<dbReference type="Gene3D" id="1.10.260.40">
    <property type="entry name" value="lambda repressor-like DNA-binding domains"/>
    <property type="match status" value="1"/>
</dbReference>
<reference evidence="2 3" key="1">
    <citation type="submission" date="2024-09" db="EMBL/GenBank/DDBJ databases">
        <authorList>
            <person name="Sun Q."/>
            <person name="Mori K."/>
        </authorList>
    </citation>
    <scope>NUCLEOTIDE SEQUENCE [LARGE SCALE GENOMIC DNA]</scope>
    <source>
        <strain evidence="2 3">TBRC 2205</strain>
    </source>
</reference>
<dbReference type="InterPro" id="IPR010982">
    <property type="entry name" value="Lambda_DNA-bd_dom_sf"/>
</dbReference>
<proteinExistence type="predicted"/>
<accession>A0ABV6NTS6</accession>
<dbReference type="SUPFAM" id="SSF47413">
    <property type="entry name" value="lambda repressor-like DNA-binding domains"/>
    <property type="match status" value="1"/>
</dbReference>
<evidence type="ECO:0000313" key="2">
    <source>
        <dbReference type="EMBL" id="MFC0564178.1"/>
    </source>
</evidence>
<evidence type="ECO:0000259" key="1">
    <source>
        <dbReference type="PROSITE" id="PS50943"/>
    </source>
</evidence>
<organism evidence="2 3">
    <name type="scientific">Plantactinospora siamensis</name>
    <dbReference type="NCBI Taxonomy" id="555372"/>
    <lineage>
        <taxon>Bacteria</taxon>
        <taxon>Bacillati</taxon>
        <taxon>Actinomycetota</taxon>
        <taxon>Actinomycetes</taxon>
        <taxon>Micromonosporales</taxon>
        <taxon>Micromonosporaceae</taxon>
        <taxon>Plantactinospora</taxon>
    </lineage>
</organism>
<dbReference type="CDD" id="cd00093">
    <property type="entry name" value="HTH_XRE"/>
    <property type="match status" value="1"/>
</dbReference>
<sequence length="282" mass="31373">MKRRRLALTLRQLRERAGMSAAEAARAVEHDTSWLSRIETSEVRPHPNDVRALLALYGVTGSQAEAVVAVARQAKQRGWWQQYNDVLPDWFVTYLGMESEASVIRSYECQMIPGLLQTEGYARAAIEGVPVPIRATEIERQVALRIDRQTILAADDHPTLRVVLDEGAVRRLVGGVEVMRGQIDRLVQESTRARIQIQLLPFAAGTGFDGSFVMLDFPPLPDPYPDPAEARLVYVDTLAGALYLEEPAQVSAYSAAFEQLAAVALGPRDTRDRLRLIARELV</sequence>
<keyword evidence="3" id="KW-1185">Reference proteome</keyword>
<dbReference type="EMBL" id="JBHLUE010000004">
    <property type="protein sequence ID" value="MFC0564178.1"/>
    <property type="molecule type" value="Genomic_DNA"/>
</dbReference>
<protein>
    <submittedName>
        <fullName evidence="2">Helix-turn-helix domain-containing protein</fullName>
    </submittedName>
</protein>
<dbReference type="Pfam" id="PF13560">
    <property type="entry name" value="HTH_31"/>
    <property type="match status" value="1"/>
</dbReference>
<dbReference type="InterPro" id="IPR001387">
    <property type="entry name" value="Cro/C1-type_HTH"/>
</dbReference>
<dbReference type="RefSeq" id="WP_377337122.1">
    <property type="nucleotide sequence ID" value="NZ_JBHLUE010000004.1"/>
</dbReference>
<feature type="domain" description="HTH cro/C1-type" evidence="1">
    <location>
        <begin position="10"/>
        <end position="64"/>
    </location>
</feature>
<dbReference type="Proteomes" id="UP001589894">
    <property type="component" value="Unassembled WGS sequence"/>
</dbReference>
<gene>
    <name evidence="2" type="ORF">ACFFHU_08370</name>
</gene>
<evidence type="ECO:0000313" key="3">
    <source>
        <dbReference type="Proteomes" id="UP001589894"/>
    </source>
</evidence>
<name>A0ABV6NTS6_9ACTN</name>